<feature type="transmembrane region" description="Helical" evidence="2">
    <location>
        <begin position="265"/>
        <end position="283"/>
    </location>
</feature>
<sequence length="503" mass="53119">MGGTPNTTNPAHHFPASPPTSRRRWFKRRPLVELTWLLLVVAIAGGLTMARFEDPRRFASSGDSYWYMRQAQIFAGTDPATASKRSSFQVCRDINRSAKDQNMRPLCRNGYPQQGISPRYIAIFDSRPGYPLFAAPFVKVFGVWPGMVLATLIIAVGVGLLTYLAVWLAFGIRLVGVAAAAMVYLLPTGYWMTRMLADGAMLAGCLTVLIGAMLLWRHRFSGLPIAVAGFVWTFLSKSANGVAMALVLVAASIAALATRFPNRRGAVLTGGLGLVTLVGWSAVSKALALPSLTEAIQDYATNHFTNPDHPEPLVWLWEKNLDWWPGTLAHMVLSPLPLIAVLITTLIFATRTRHLTFLWVGAGLTGLTLLAAKPVDEEYDRLMAPVWLAVAAALGYAIVAALPAHWSGRPTTDGTLPWNGPSPAPLRPGYAGQPAGRASGGPAGATNGSAEPTAPAGTADSTDSTEPTGPAGSTPDDGGGGTAGERRDGDAVAAGGSGVGRTG</sequence>
<feature type="region of interest" description="Disordered" evidence="1">
    <location>
        <begin position="1"/>
        <end position="22"/>
    </location>
</feature>
<evidence type="ECO:0000256" key="2">
    <source>
        <dbReference type="SAM" id="Phobius"/>
    </source>
</evidence>
<organism evidence="3 4">
    <name type="scientific">Plantactinospora endophytica</name>
    <dbReference type="NCBI Taxonomy" id="673535"/>
    <lineage>
        <taxon>Bacteria</taxon>
        <taxon>Bacillati</taxon>
        <taxon>Actinomycetota</taxon>
        <taxon>Actinomycetes</taxon>
        <taxon>Micromonosporales</taxon>
        <taxon>Micromonosporaceae</taxon>
        <taxon>Plantactinospora</taxon>
    </lineage>
</organism>
<name>A0ABQ4EDU9_9ACTN</name>
<feature type="transmembrane region" description="Helical" evidence="2">
    <location>
        <begin position="238"/>
        <end position="258"/>
    </location>
</feature>
<proteinExistence type="predicted"/>
<dbReference type="EMBL" id="BONW01000049">
    <property type="protein sequence ID" value="GIG92886.1"/>
    <property type="molecule type" value="Genomic_DNA"/>
</dbReference>
<feature type="transmembrane region" description="Helical" evidence="2">
    <location>
        <begin position="164"/>
        <end position="187"/>
    </location>
</feature>
<keyword evidence="2" id="KW-0472">Membrane</keyword>
<accession>A0ABQ4EDU9</accession>
<feature type="transmembrane region" description="Helical" evidence="2">
    <location>
        <begin position="137"/>
        <end position="158"/>
    </location>
</feature>
<reference evidence="3 4" key="1">
    <citation type="submission" date="2021-01" db="EMBL/GenBank/DDBJ databases">
        <title>Whole genome shotgun sequence of Plantactinospora endophytica NBRC 110450.</title>
        <authorList>
            <person name="Komaki H."/>
            <person name="Tamura T."/>
        </authorList>
    </citation>
    <scope>NUCLEOTIDE SEQUENCE [LARGE SCALE GENOMIC DNA]</scope>
    <source>
        <strain evidence="3 4">NBRC 110450</strain>
    </source>
</reference>
<feature type="compositionally biased region" description="Polar residues" evidence="1">
    <location>
        <begin position="1"/>
        <end position="10"/>
    </location>
</feature>
<dbReference type="RefSeq" id="WP_203871213.1">
    <property type="nucleotide sequence ID" value="NZ_BONW01000049.1"/>
</dbReference>
<dbReference type="Proteomes" id="UP000646749">
    <property type="component" value="Unassembled WGS sequence"/>
</dbReference>
<evidence type="ECO:0000313" key="3">
    <source>
        <dbReference type="EMBL" id="GIG92886.1"/>
    </source>
</evidence>
<keyword evidence="2" id="KW-1133">Transmembrane helix</keyword>
<feature type="compositionally biased region" description="Low complexity" evidence="1">
    <location>
        <begin position="467"/>
        <end position="476"/>
    </location>
</feature>
<feature type="transmembrane region" description="Helical" evidence="2">
    <location>
        <begin position="323"/>
        <end position="348"/>
    </location>
</feature>
<feature type="region of interest" description="Disordered" evidence="1">
    <location>
        <begin position="413"/>
        <end position="503"/>
    </location>
</feature>
<feature type="transmembrane region" description="Helical" evidence="2">
    <location>
        <begin position="199"/>
        <end position="218"/>
    </location>
</feature>
<evidence type="ECO:0000256" key="1">
    <source>
        <dbReference type="SAM" id="MobiDB-lite"/>
    </source>
</evidence>
<feature type="transmembrane region" description="Helical" evidence="2">
    <location>
        <begin position="34"/>
        <end position="52"/>
    </location>
</feature>
<evidence type="ECO:0000313" key="4">
    <source>
        <dbReference type="Proteomes" id="UP000646749"/>
    </source>
</evidence>
<keyword evidence="4" id="KW-1185">Reference proteome</keyword>
<keyword evidence="2" id="KW-0812">Transmembrane</keyword>
<gene>
    <name evidence="3" type="ORF">Pen02_78220</name>
</gene>
<evidence type="ECO:0008006" key="5">
    <source>
        <dbReference type="Google" id="ProtNLM"/>
    </source>
</evidence>
<protein>
    <recommendedName>
        <fullName evidence="5">DUF2029 domain-containing protein</fullName>
    </recommendedName>
</protein>
<feature type="transmembrane region" description="Helical" evidence="2">
    <location>
        <begin position="355"/>
        <end position="372"/>
    </location>
</feature>
<comment type="caution">
    <text evidence="3">The sequence shown here is derived from an EMBL/GenBank/DDBJ whole genome shotgun (WGS) entry which is preliminary data.</text>
</comment>
<feature type="transmembrane region" description="Helical" evidence="2">
    <location>
        <begin position="384"/>
        <end position="402"/>
    </location>
</feature>